<dbReference type="KEGG" id="plei:Q9312_10175"/>
<evidence type="ECO:0000256" key="7">
    <source>
        <dbReference type="ARBA" id="ARBA00023239"/>
    </source>
</evidence>
<comment type="catalytic activity">
    <reaction evidence="1">
        <text>7,8-dihydroneopterin = 7,8-dihydromonapterin</text>
        <dbReference type="Rhea" id="RHEA:45328"/>
        <dbReference type="ChEBI" id="CHEBI:17001"/>
        <dbReference type="ChEBI" id="CHEBI:71175"/>
        <dbReference type="EC" id="5.1.99.8"/>
    </reaction>
</comment>
<dbReference type="GO" id="GO:0005737">
    <property type="term" value="C:cytoplasm"/>
    <property type="evidence" value="ECO:0007669"/>
    <property type="project" value="TreeGrafter"/>
</dbReference>
<dbReference type="Pfam" id="PF02152">
    <property type="entry name" value="FolB"/>
    <property type="match status" value="1"/>
</dbReference>
<reference evidence="10 11" key="1">
    <citation type="submission" date="2023-08" db="EMBL/GenBank/DDBJ databases">
        <title>Pleionea litopenaei sp. nov., isolated from stomach of juvenile Litopenaeus vannamei.</title>
        <authorList>
            <person name="Rho A.M."/>
            <person name="Hwang C.Y."/>
        </authorList>
    </citation>
    <scope>NUCLEOTIDE SEQUENCE [LARGE SCALE GENOMIC DNA]</scope>
    <source>
        <strain evidence="10 11">HL-JVS1</strain>
    </source>
</reference>
<protein>
    <recommendedName>
        <fullName evidence="8">7,8-dihydroneopterin aldolase</fullName>
        <ecNumber evidence="8">4.1.2.25</ecNumber>
    </recommendedName>
</protein>
<evidence type="ECO:0000256" key="1">
    <source>
        <dbReference type="ARBA" id="ARBA00000693"/>
    </source>
</evidence>
<comment type="catalytic activity">
    <reaction evidence="2 8">
        <text>7,8-dihydroneopterin = 6-hydroxymethyl-7,8-dihydropterin + glycolaldehyde</text>
        <dbReference type="Rhea" id="RHEA:10540"/>
        <dbReference type="ChEBI" id="CHEBI:17001"/>
        <dbReference type="ChEBI" id="CHEBI:17071"/>
        <dbReference type="ChEBI" id="CHEBI:44841"/>
        <dbReference type="EC" id="4.1.2.25"/>
    </reaction>
</comment>
<dbReference type="EMBL" id="CP133548">
    <property type="protein sequence ID" value="WMS85579.1"/>
    <property type="molecule type" value="Genomic_DNA"/>
</dbReference>
<evidence type="ECO:0000256" key="5">
    <source>
        <dbReference type="ARBA" id="ARBA00022909"/>
    </source>
</evidence>
<comment type="similarity">
    <text evidence="4 8">Belongs to the DHNA family.</text>
</comment>
<dbReference type="CDD" id="cd00534">
    <property type="entry name" value="DHNA_DHNTPE"/>
    <property type="match status" value="1"/>
</dbReference>
<evidence type="ECO:0000256" key="4">
    <source>
        <dbReference type="ARBA" id="ARBA00005708"/>
    </source>
</evidence>
<evidence type="ECO:0000259" key="9">
    <source>
        <dbReference type="SMART" id="SM00905"/>
    </source>
</evidence>
<dbReference type="EC" id="4.1.2.25" evidence="8"/>
<comment type="pathway">
    <text evidence="3 8">Cofactor biosynthesis; tetrahydrofolate biosynthesis; 2-amino-4-hydroxy-6-hydroxymethyl-7,8-dihydropteridine diphosphate from 7,8-dihydroneopterin triphosphate: step 3/4.</text>
</comment>
<dbReference type="GO" id="GO:0004150">
    <property type="term" value="F:dihydroneopterin aldolase activity"/>
    <property type="evidence" value="ECO:0007669"/>
    <property type="project" value="UniProtKB-UniRule"/>
</dbReference>
<dbReference type="Gene3D" id="3.30.1130.10">
    <property type="match status" value="1"/>
</dbReference>
<keyword evidence="5 8" id="KW-0289">Folate biosynthesis</keyword>
<evidence type="ECO:0000256" key="8">
    <source>
        <dbReference type="RuleBase" id="RU362079"/>
    </source>
</evidence>
<dbReference type="RefSeq" id="WP_309200732.1">
    <property type="nucleotide sequence ID" value="NZ_CP133548.1"/>
</dbReference>
<dbReference type="NCBIfam" id="TIGR00526">
    <property type="entry name" value="folB_dom"/>
    <property type="match status" value="1"/>
</dbReference>
<dbReference type="AlphaFoldDB" id="A0AA51RQF7"/>
<keyword evidence="11" id="KW-1185">Reference proteome</keyword>
<accession>A0AA51RQF7</accession>
<evidence type="ECO:0000313" key="10">
    <source>
        <dbReference type="EMBL" id="WMS85579.1"/>
    </source>
</evidence>
<evidence type="ECO:0000313" key="11">
    <source>
        <dbReference type="Proteomes" id="UP001239782"/>
    </source>
</evidence>
<keyword evidence="7 8" id="KW-0456">Lyase</keyword>
<dbReference type="InterPro" id="IPR006157">
    <property type="entry name" value="FolB_dom"/>
</dbReference>
<name>A0AA51RQF7_9GAMM</name>
<dbReference type="InterPro" id="IPR006156">
    <property type="entry name" value="Dihydroneopterin_aldolase"/>
</dbReference>
<dbReference type="SUPFAM" id="SSF55620">
    <property type="entry name" value="Tetrahydrobiopterin biosynthesis enzymes-like"/>
    <property type="match status" value="1"/>
</dbReference>
<dbReference type="GO" id="GO:0016853">
    <property type="term" value="F:isomerase activity"/>
    <property type="evidence" value="ECO:0007669"/>
    <property type="project" value="UniProtKB-KW"/>
</dbReference>
<dbReference type="NCBIfam" id="TIGR00525">
    <property type="entry name" value="folB"/>
    <property type="match status" value="1"/>
</dbReference>
<evidence type="ECO:0000256" key="2">
    <source>
        <dbReference type="ARBA" id="ARBA00001353"/>
    </source>
</evidence>
<proteinExistence type="inferred from homology"/>
<dbReference type="SMART" id="SM00905">
    <property type="entry name" value="FolB"/>
    <property type="match status" value="1"/>
</dbReference>
<keyword evidence="6" id="KW-0413">Isomerase</keyword>
<gene>
    <name evidence="10" type="primary">folB</name>
    <name evidence="10" type="ORF">Q9312_10175</name>
</gene>
<dbReference type="Proteomes" id="UP001239782">
    <property type="component" value="Chromosome"/>
</dbReference>
<dbReference type="PANTHER" id="PTHR42844:SF1">
    <property type="entry name" value="DIHYDRONEOPTERIN ALDOLASE 1-RELATED"/>
    <property type="match status" value="1"/>
</dbReference>
<comment type="function">
    <text evidence="8">Catalyzes the conversion of 7,8-dihydroneopterin to 6-hydroxymethyl-7,8-dihydropterin.</text>
</comment>
<dbReference type="GO" id="GO:0046656">
    <property type="term" value="P:folic acid biosynthetic process"/>
    <property type="evidence" value="ECO:0007669"/>
    <property type="project" value="UniProtKB-UniRule"/>
</dbReference>
<organism evidence="10 11">
    <name type="scientific">Pleionea litopenaei</name>
    <dbReference type="NCBI Taxonomy" id="3070815"/>
    <lineage>
        <taxon>Bacteria</taxon>
        <taxon>Pseudomonadati</taxon>
        <taxon>Pseudomonadota</taxon>
        <taxon>Gammaproteobacteria</taxon>
        <taxon>Oceanospirillales</taxon>
        <taxon>Pleioneaceae</taxon>
        <taxon>Pleionea</taxon>
    </lineage>
</organism>
<evidence type="ECO:0000256" key="3">
    <source>
        <dbReference type="ARBA" id="ARBA00005013"/>
    </source>
</evidence>
<dbReference type="FunFam" id="3.30.1130.10:FF:000002">
    <property type="entry name" value="7,8-dihydroneopterin aldolase"/>
    <property type="match status" value="1"/>
</dbReference>
<dbReference type="PANTHER" id="PTHR42844">
    <property type="entry name" value="DIHYDRONEOPTERIN ALDOLASE 1-RELATED"/>
    <property type="match status" value="1"/>
</dbReference>
<feature type="domain" description="Dihydroneopterin aldolase/epimerase" evidence="9">
    <location>
        <begin position="4"/>
        <end position="114"/>
    </location>
</feature>
<sequence length="122" mass="13345">MDTVFIEQLTVDTVIGVYDWERKIRQKLILDVEMGFDIKAAAASDDLSKALDYSAVATALTQFIESTEFKLVETLVEQSAELVLNQFAVAWVKIKLAKPGAVRGSRAVGVTIMRTAEGHGAN</sequence>
<dbReference type="InterPro" id="IPR043133">
    <property type="entry name" value="GTP-CH-I_C/QueF"/>
</dbReference>
<evidence type="ECO:0000256" key="6">
    <source>
        <dbReference type="ARBA" id="ARBA00023235"/>
    </source>
</evidence>
<dbReference type="GO" id="GO:0046654">
    <property type="term" value="P:tetrahydrofolate biosynthetic process"/>
    <property type="evidence" value="ECO:0007669"/>
    <property type="project" value="UniProtKB-UniRule"/>
</dbReference>